<proteinExistence type="predicted"/>
<sequence>MFSLKNVYCYYAVNRYLFKESVTKCVQRCFSSKDVEDAEAKPKLNKAMKAYLERARSYNEFITKENQQFKNGTRHLANIMGLDPEAITQQQIDESIEYLFPSGLFEKKARPMLKPPMVIFPPRKDAQFDETGRPFHFLFYTGKPNFYGLLHDMVQQMHNLNVAEDNMLRKNKEISKNMLDVTGSEWLSKQELENLIVEPLSDLEYKNFLSAGERLLSHSLSALAKDVITKYRKSLQEVTMSVEAPKPEYDETGRTFVTVKNCPRKCARADVTVRSPGTGLISINGKDIEYFSTIQSRNQVSFIQICLPVIYVC</sequence>
<evidence type="ECO:0000313" key="1">
    <source>
        <dbReference type="EMBL" id="KAK9511472.1"/>
    </source>
</evidence>
<evidence type="ECO:0008006" key="3">
    <source>
        <dbReference type="Google" id="ProtNLM"/>
    </source>
</evidence>
<gene>
    <name evidence="1" type="ORF">O3M35_000120</name>
</gene>
<dbReference type="Proteomes" id="UP001461498">
    <property type="component" value="Unassembled WGS sequence"/>
</dbReference>
<protein>
    <recommendedName>
        <fullName evidence="3">28S ribosomal protein S9, mitochondrial</fullName>
    </recommendedName>
</protein>
<reference evidence="1 2" key="1">
    <citation type="submission" date="2022-12" db="EMBL/GenBank/DDBJ databases">
        <title>Chromosome-level genome assembly of true bugs.</title>
        <authorList>
            <person name="Ma L."/>
            <person name="Li H."/>
        </authorList>
    </citation>
    <scope>NUCLEOTIDE SEQUENCE [LARGE SCALE GENOMIC DNA]</scope>
    <source>
        <strain evidence="1">Lab_2022b</strain>
    </source>
</reference>
<keyword evidence="2" id="KW-1185">Reference proteome</keyword>
<dbReference type="EMBL" id="JAPXFL010000001">
    <property type="protein sequence ID" value="KAK9511472.1"/>
    <property type="molecule type" value="Genomic_DNA"/>
</dbReference>
<accession>A0AAW1DME7</accession>
<dbReference type="AlphaFoldDB" id="A0AAW1DME7"/>
<evidence type="ECO:0000313" key="2">
    <source>
        <dbReference type="Proteomes" id="UP001461498"/>
    </source>
</evidence>
<organism evidence="1 2">
    <name type="scientific">Rhynocoris fuscipes</name>
    <dbReference type="NCBI Taxonomy" id="488301"/>
    <lineage>
        <taxon>Eukaryota</taxon>
        <taxon>Metazoa</taxon>
        <taxon>Ecdysozoa</taxon>
        <taxon>Arthropoda</taxon>
        <taxon>Hexapoda</taxon>
        <taxon>Insecta</taxon>
        <taxon>Pterygota</taxon>
        <taxon>Neoptera</taxon>
        <taxon>Paraneoptera</taxon>
        <taxon>Hemiptera</taxon>
        <taxon>Heteroptera</taxon>
        <taxon>Panheteroptera</taxon>
        <taxon>Cimicomorpha</taxon>
        <taxon>Reduviidae</taxon>
        <taxon>Harpactorinae</taxon>
        <taxon>Harpactorini</taxon>
        <taxon>Rhynocoris</taxon>
    </lineage>
</organism>
<name>A0AAW1DME7_9HEMI</name>
<comment type="caution">
    <text evidence="1">The sequence shown here is derived from an EMBL/GenBank/DDBJ whole genome shotgun (WGS) entry which is preliminary data.</text>
</comment>